<dbReference type="Proteomes" id="UP000033710">
    <property type="component" value="Unassembled WGS sequence"/>
</dbReference>
<reference evidence="2 3" key="2">
    <citation type="journal article" date="2015" name="Eukaryot. Cell">
        <title>Asexual propagation of a virulent clone complex in a human and feline outbreak of sporotrichosis.</title>
        <authorList>
            <person name="Teixeira Mde M."/>
            <person name="Rodrigues A.M."/>
            <person name="Tsui C.K."/>
            <person name="de Almeida L.G."/>
            <person name="Van Diepeningen A.D."/>
            <person name="van den Ende B.G."/>
            <person name="Fernandes G.F."/>
            <person name="Kano R."/>
            <person name="Hamelin R.C."/>
            <person name="Lopes-Bezerra L.M."/>
            <person name="Vasconcelos A.T."/>
            <person name="de Hoog S."/>
            <person name="de Camargo Z.P."/>
            <person name="Felipe M.S."/>
        </authorList>
    </citation>
    <scope>NUCLEOTIDE SEQUENCE [LARGE SCALE GENOMIC DNA]</scope>
    <source>
        <strain evidence="2 3">1099-18</strain>
    </source>
</reference>
<feature type="region of interest" description="Disordered" evidence="1">
    <location>
        <begin position="136"/>
        <end position="184"/>
    </location>
</feature>
<gene>
    <name evidence="2" type="ORF">SPSK_02513</name>
</gene>
<accession>A0A0F2MBE7</accession>
<dbReference type="AlphaFoldDB" id="A0A0F2MBE7"/>
<dbReference type="EMBL" id="AXCR01000006">
    <property type="protein sequence ID" value="KJR86155.1"/>
    <property type="molecule type" value="Genomic_DNA"/>
</dbReference>
<dbReference type="VEuPathDB" id="FungiDB:SPSK_02513"/>
<reference evidence="2 3" key="1">
    <citation type="journal article" date="2014" name="BMC Genomics">
        <title>Comparative genomics of the major fungal agents of human and animal Sporotrichosis: Sporothrix schenckii and Sporothrix brasiliensis.</title>
        <authorList>
            <person name="Teixeira M.M."/>
            <person name="de Almeida L.G."/>
            <person name="Kubitschek-Barreira P."/>
            <person name="Alves F.L."/>
            <person name="Kioshima E.S."/>
            <person name="Abadio A.K."/>
            <person name="Fernandes L."/>
            <person name="Derengowski L.S."/>
            <person name="Ferreira K.S."/>
            <person name="Souza R.C."/>
            <person name="Ruiz J.C."/>
            <person name="de Andrade N.C."/>
            <person name="Paes H.C."/>
            <person name="Nicola A.M."/>
            <person name="Albuquerque P."/>
            <person name="Gerber A.L."/>
            <person name="Martins V.P."/>
            <person name="Peconick L.D."/>
            <person name="Neto A.V."/>
            <person name="Chaucanez C.B."/>
            <person name="Silva P.A."/>
            <person name="Cunha O.L."/>
            <person name="de Oliveira F.F."/>
            <person name="dos Santos T.C."/>
            <person name="Barros A.L."/>
            <person name="Soares M.A."/>
            <person name="de Oliveira L.M."/>
            <person name="Marini M.M."/>
            <person name="Villalobos-Duno H."/>
            <person name="Cunha M.M."/>
            <person name="de Hoog S."/>
            <person name="da Silveira J.F."/>
            <person name="Henrissat B."/>
            <person name="Nino-Vega G.A."/>
            <person name="Cisalpino P.S."/>
            <person name="Mora-Montes H.M."/>
            <person name="Almeida S.R."/>
            <person name="Stajich J.E."/>
            <person name="Lopes-Bezerra L.M."/>
            <person name="Vasconcelos A.T."/>
            <person name="Felipe M.S."/>
        </authorList>
    </citation>
    <scope>NUCLEOTIDE SEQUENCE [LARGE SCALE GENOMIC DNA]</scope>
    <source>
        <strain evidence="2 3">1099-18</strain>
    </source>
</reference>
<dbReference type="OrthoDB" id="66095at2759"/>
<sequence>MFSAARTIWQSLSDGSWSLPAGGGHGDDSSTGTDDGDDYDYDDGDKDNDDAQSYGGFYEPSFADVLVAKAMLQRAGHLPLELVDDIVDYAEYWPHTHAEADYAQETGNGLVIPPRSFRNDGNNKFLLRTLPLGFRRPPVPGGRDAGGEEDESNAYSTTEPEPRPYHNVDGNDSGDGNEANGGVLCSDDDVRTWFPAGQAPPLEYPCRKIVFTITSHDQGWANNQRDRGTYKGSYSWFDVGLERYGVPAGGPSETNDGQESQKSQTSQTSLDATEPQAMPATASLYTLRPDVVEAPAQNFDSQPASAGGPPDQMRYQFSFPLLPGVDRLQSNVVATRAWTEHKIVWSWTDGMEDTDANGPASAAQNSDAPAASTDSTMANAATTTTANGPGPQNEDNADLTDVLDNVHPLEKLGRGAETGDGAFVRNLRVGDVVTLWAKARFPGWVNIVQRAQIDVYWAV</sequence>
<name>A0A0F2MBE7_SPOSC</name>
<dbReference type="GeneID" id="27664659"/>
<feature type="region of interest" description="Disordered" evidence="1">
    <location>
        <begin position="14"/>
        <end position="53"/>
    </location>
</feature>
<protein>
    <submittedName>
        <fullName evidence="2">Uncharacterized protein</fullName>
    </submittedName>
</protein>
<feature type="compositionally biased region" description="Acidic residues" evidence="1">
    <location>
        <begin position="34"/>
        <end position="50"/>
    </location>
</feature>
<evidence type="ECO:0000256" key="1">
    <source>
        <dbReference type="SAM" id="MobiDB-lite"/>
    </source>
</evidence>
<feature type="region of interest" description="Disordered" evidence="1">
    <location>
        <begin position="245"/>
        <end position="275"/>
    </location>
</feature>
<feature type="region of interest" description="Disordered" evidence="1">
    <location>
        <begin position="354"/>
        <end position="376"/>
    </location>
</feature>
<proteinExistence type="predicted"/>
<feature type="compositionally biased region" description="Low complexity" evidence="1">
    <location>
        <begin position="258"/>
        <end position="269"/>
    </location>
</feature>
<organism evidence="2 3">
    <name type="scientific">Sporothrix schenckii 1099-18</name>
    <dbReference type="NCBI Taxonomy" id="1397361"/>
    <lineage>
        <taxon>Eukaryota</taxon>
        <taxon>Fungi</taxon>
        <taxon>Dikarya</taxon>
        <taxon>Ascomycota</taxon>
        <taxon>Pezizomycotina</taxon>
        <taxon>Sordariomycetes</taxon>
        <taxon>Sordariomycetidae</taxon>
        <taxon>Ophiostomatales</taxon>
        <taxon>Ophiostomataceae</taxon>
        <taxon>Sporothrix</taxon>
    </lineage>
</organism>
<dbReference type="RefSeq" id="XP_016588831.1">
    <property type="nucleotide sequence ID" value="XM_016729382.1"/>
</dbReference>
<evidence type="ECO:0000313" key="2">
    <source>
        <dbReference type="EMBL" id="KJR86155.1"/>
    </source>
</evidence>
<evidence type="ECO:0000313" key="3">
    <source>
        <dbReference type="Proteomes" id="UP000033710"/>
    </source>
</evidence>
<feature type="compositionally biased region" description="Low complexity" evidence="1">
    <location>
        <begin position="360"/>
        <end position="376"/>
    </location>
</feature>
<dbReference type="KEGG" id="ssck:SPSK_02513"/>
<comment type="caution">
    <text evidence="2">The sequence shown here is derived from an EMBL/GenBank/DDBJ whole genome shotgun (WGS) entry which is preliminary data.</text>
</comment>